<evidence type="ECO:0000313" key="3">
    <source>
        <dbReference type="EMBL" id="MDI1435228.1"/>
    </source>
</evidence>
<feature type="domain" description="J" evidence="2">
    <location>
        <begin position="113"/>
        <end position="169"/>
    </location>
</feature>
<feature type="compositionally biased region" description="Basic and acidic residues" evidence="1">
    <location>
        <begin position="42"/>
        <end position="51"/>
    </location>
</feature>
<keyword evidence="4" id="KW-1185">Reference proteome</keyword>
<feature type="region of interest" description="Disordered" evidence="1">
    <location>
        <begin position="27"/>
        <end position="56"/>
    </location>
</feature>
<comment type="caution">
    <text evidence="3">The sequence shown here is derived from an EMBL/GenBank/DDBJ whole genome shotgun (WGS) entry which is preliminary data.</text>
</comment>
<protein>
    <submittedName>
        <fullName evidence="3">J domain-containing protein</fullName>
    </submittedName>
</protein>
<feature type="compositionally biased region" description="Basic and acidic residues" evidence="1">
    <location>
        <begin position="82"/>
        <end position="91"/>
    </location>
</feature>
<dbReference type="PROSITE" id="PS50076">
    <property type="entry name" value="DNAJ_2"/>
    <property type="match status" value="1"/>
</dbReference>
<gene>
    <name evidence="3" type="ORF">QHF89_37350</name>
</gene>
<sequence>MPGVVSITTTKRRRYLWCAWWTGEPTRTPFRKPDAFSGGAKSLEEARKQAERTAGQPLREIEAIWARAWVRVQAGQPPWVESKTRTPHEEPPPQDSRQKRRRSTPTIADPTLCPFEVLGLPKTASPDDIRRAFRRRALETHPDRGGNAAAFIRVTWARDEATFRAAKRV</sequence>
<proteinExistence type="predicted"/>
<name>A0ABT6P3T7_9BACT</name>
<accession>A0ABT6P3T7</accession>
<evidence type="ECO:0000256" key="1">
    <source>
        <dbReference type="SAM" id="MobiDB-lite"/>
    </source>
</evidence>
<dbReference type="CDD" id="cd06257">
    <property type="entry name" value="DnaJ"/>
    <property type="match status" value="1"/>
</dbReference>
<dbReference type="InterPro" id="IPR001623">
    <property type="entry name" value="DnaJ_domain"/>
</dbReference>
<dbReference type="SUPFAM" id="SSF46565">
    <property type="entry name" value="Chaperone J-domain"/>
    <property type="match status" value="1"/>
</dbReference>
<dbReference type="InterPro" id="IPR036869">
    <property type="entry name" value="J_dom_sf"/>
</dbReference>
<reference evidence="3 4" key="1">
    <citation type="submission" date="2023-04" db="EMBL/GenBank/DDBJ databases">
        <title>The genome sequence of Polyangium sorediatum DSM14670.</title>
        <authorList>
            <person name="Zhang X."/>
        </authorList>
    </citation>
    <scope>NUCLEOTIDE SEQUENCE [LARGE SCALE GENOMIC DNA]</scope>
    <source>
        <strain evidence="3 4">DSM 14670</strain>
    </source>
</reference>
<dbReference type="SMART" id="SM00271">
    <property type="entry name" value="DnaJ"/>
    <property type="match status" value="1"/>
</dbReference>
<dbReference type="EMBL" id="JARZHI010000054">
    <property type="protein sequence ID" value="MDI1435228.1"/>
    <property type="molecule type" value="Genomic_DNA"/>
</dbReference>
<organism evidence="3 4">
    <name type="scientific">Polyangium sorediatum</name>
    <dbReference type="NCBI Taxonomy" id="889274"/>
    <lineage>
        <taxon>Bacteria</taxon>
        <taxon>Pseudomonadati</taxon>
        <taxon>Myxococcota</taxon>
        <taxon>Polyangia</taxon>
        <taxon>Polyangiales</taxon>
        <taxon>Polyangiaceae</taxon>
        <taxon>Polyangium</taxon>
    </lineage>
</organism>
<dbReference type="RefSeq" id="WP_284721425.1">
    <property type="nucleotide sequence ID" value="NZ_JARZHI010000054.1"/>
</dbReference>
<dbReference type="PRINTS" id="PR00625">
    <property type="entry name" value="JDOMAIN"/>
</dbReference>
<dbReference type="Pfam" id="PF00226">
    <property type="entry name" value="DnaJ"/>
    <property type="match status" value="1"/>
</dbReference>
<dbReference type="Proteomes" id="UP001160301">
    <property type="component" value="Unassembled WGS sequence"/>
</dbReference>
<evidence type="ECO:0000313" key="4">
    <source>
        <dbReference type="Proteomes" id="UP001160301"/>
    </source>
</evidence>
<evidence type="ECO:0000259" key="2">
    <source>
        <dbReference type="PROSITE" id="PS50076"/>
    </source>
</evidence>
<feature type="region of interest" description="Disordered" evidence="1">
    <location>
        <begin position="76"/>
        <end position="109"/>
    </location>
</feature>
<dbReference type="Gene3D" id="1.10.287.110">
    <property type="entry name" value="DnaJ domain"/>
    <property type="match status" value="1"/>
</dbReference>